<name>A0A2P2K488_RHIMU</name>
<proteinExistence type="predicted"/>
<organism evidence="1">
    <name type="scientific">Rhizophora mucronata</name>
    <name type="common">Asiatic mangrove</name>
    <dbReference type="NCBI Taxonomy" id="61149"/>
    <lineage>
        <taxon>Eukaryota</taxon>
        <taxon>Viridiplantae</taxon>
        <taxon>Streptophyta</taxon>
        <taxon>Embryophyta</taxon>
        <taxon>Tracheophyta</taxon>
        <taxon>Spermatophyta</taxon>
        <taxon>Magnoliopsida</taxon>
        <taxon>eudicotyledons</taxon>
        <taxon>Gunneridae</taxon>
        <taxon>Pentapetalae</taxon>
        <taxon>rosids</taxon>
        <taxon>fabids</taxon>
        <taxon>Malpighiales</taxon>
        <taxon>Rhizophoraceae</taxon>
        <taxon>Rhizophora</taxon>
    </lineage>
</organism>
<sequence>MSEKVQLSFSVLPRFFFDHNVHRSRSLGLGFTPAKLMPAHGTMAEADPARKRSLAAFSS</sequence>
<accession>A0A2P2K488</accession>
<dbReference type="AlphaFoldDB" id="A0A2P2K488"/>
<dbReference type="EMBL" id="GGEC01020051">
    <property type="protein sequence ID" value="MBX00535.1"/>
    <property type="molecule type" value="Transcribed_RNA"/>
</dbReference>
<reference evidence="1" key="1">
    <citation type="submission" date="2018-02" db="EMBL/GenBank/DDBJ databases">
        <title>Rhizophora mucronata_Transcriptome.</title>
        <authorList>
            <person name="Meera S.P."/>
            <person name="Sreeshan A."/>
            <person name="Augustine A."/>
        </authorList>
    </citation>
    <scope>NUCLEOTIDE SEQUENCE</scope>
    <source>
        <tissue evidence="1">Leaf</tissue>
    </source>
</reference>
<evidence type="ECO:0000313" key="1">
    <source>
        <dbReference type="EMBL" id="MBX00535.1"/>
    </source>
</evidence>
<protein>
    <submittedName>
        <fullName evidence="1">Uncharacterized protein</fullName>
    </submittedName>
</protein>